<proteinExistence type="predicted"/>
<gene>
    <name evidence="1" type="ORF">TRP8649_03885</name>
</gene>
<accession>A0A238JIW7</accession>
<dbReference type="Proteomes" id="UP000225972">
    <property type="component" value="Unassembled WGS sequence"/>
</dbReference>
<evidence type="ECO:0000313" key="2">
    <source>
        <dbReference type="Proteomes" id="UP000225972"/>
    </source>
</evidence>
<name>A0A238JIW7_9RHOB</name>
<reference evidence="2" key="1">
    <citation type="submission" date="2017-05" db="EMBL/GenBank/DDBJ databases">
        <authorList>
            <person name="Rodrigo-Torres L."/>
            <person name="Arahal R. D."/>
            <person name="Lucena T."/>
        </authorList>
    </citation>
    <scope>NUCLEOTIDE SEQUENCE [LARGE SCALE GENOMIC DNA]</scope>
    <source>
        <strain evidence="2">CECT 8649</strain>
    </source>
</reference>
<evidence type="ECO:0000313" key="1">
    <source>
        <dbReference type="EMBL" id="SMX29746.1"/>
    </source>
</evidence>
<protein>
    <submittedName>
        <fullName evidence="1">Uncharacterized protein</fullName>
    </submittedName>
</protein>
<organism evidence="1 2">
    <name type="scientific">Pelagimonas phthalicica</name>
    <dbReference type="NCBI Taxonomy" id="1037362"/>
    <lineage>
        <taxon>Bacteria</taxon>
        <taxon>Pseudomonadati</taxon>
        <taxon>Pseudomonadota</taxon>
        <taxon>Alphaproteobacteria</taxon>
        <taxon>Rhodobacterales</taxon>
        <taxon>Roseobacteraceae</taxon>
        <taxon>Pelagimonas</taxon>
    </lineage>
</organism>
<sequence>MKLFWLVTLSLLVIALLPAVVWIRAIAAGGDRVTTAIELKEFGPSSLQVLDEVLVSNSEASCANRDDAENCVRWKVPNGRSLPIYVEFITRQGVPILVIRSLPKYFLSIGPSYVGRSHKELEKFVVDALGDAVVSVERKKR</sequence>
<dbReference type="RefSeq" id="WP_099248284.1">
    <property type="nucleotide sequence ID" value="NZ_FXXP01000003.1"/>
</dbReference>
<keyword evidence="2" id="KW-1185">Reference proteome</keyword>
<dbReference type="AlphaFoldDB" id="A0A238JIW7"/>
<dbReference type="EMBL" id="FXXP01000003">
    <property type="protein sequence ID" value="SMX29746.1"/>
    <property type="molecule type" value="Genomic_DNA"/>
</dbReference>